<dbReference type="InterPro" id="IPR052155">
    <property type="entry name" value="Biofilm_reg_signaling"/>
</dbReference>
<dbReference type="FunFam" id="3.30.70.270:FF:000001">
    <property type="entry name" value="Diguanylate cyclase domain protein"/>
    <property type="match status" value="1"/>
</dbReference>
<dbReference type="EMBL" id="FZOU01000002">
    <property type="protein sequence ID" value="SNS78013.1"/>
    <property type="molecule type" value="Genomic_DNA"/>
</dbReference>
<feature type="domain" description="PAC" evidence="3">
    <location>
        <begin position="385"/>
        <end position="437"/>
    </location>
</feature>
<keyword evidence="1" id="KW-0472">Membrane</keyword>
<feature type="domain" description="EAL" evidence="4">
    <location>
        <begin position="611"/>
        <end position="865"/>
    </location>
</feature>
<evidence type="ECO:0000259" key="5">
    <source>
        <dbReference type="PROSITE" id="PS50887"/>
    </source>
</evidence>
<dbReference type="NCBIfam" id="TIGR00254">
    <property type="entry name" value="GGDEF"/>
    <property type="match status" value="1"/>
</dbReference>
<dbReference type="GO" id="GO:0003824">
    <property type="term" value="F:catalytic activity"/>
    <property type="evidence" value="ECO:0007669"/>
    <property type="project" value="UniProtKB-ARBA"/>
</dbReference>
<keyword evidence="1" id="KW-0812">Transmembrane</keyword>
<dbReference type="PANTHER" id="PTHR44757:SF2">
    <property type="entry name" value="BIOFILM ARCHITECTURE MAINTENANCE PROTEIN MBAA"/>
    <property type="match status" value="1"/>
</dbReference>
<dbReference type="SMART" id="SM00086">
    <property type="entry name" value="PAC"/>
    <property type="match status" value="1"/>
</dbReference>
<dbReference type="InterPro" id="IPR035965">
    <property type="entry name" value="PAS-like_dom_sf"/>
</dbReference>
<dbReference type="PROSITE" id="PS50887">
    <property type="entry name" value="GGDEF"/>
    <property type="match status" value="1"/>
</dbReference>
<evidence type="ECO:0000259" key="3">
    <source>
        <dbReference type="PROSITE" id="PS50113"/>
    </source>
</evidence>
<dbReference type="RefSeq" id="WP_142988265.1">
    <property type="nucleotide sequence ID" value="NZ_FZOU01000002.1"/>
</dbReference>
<dbReference type="Gene3D" id="3.30.70.270">
    <property type="match status" value="1"/>
</dbReference>
<dbReference type="InterPro" id="IPR001610">
    <property type="entry name" value="PAC"/>
</dbReference>
<keyword evidence="7" id="KW-1185">Reference proteome</keyword>
<gene>
    <name evidence="6" type="ORF">SAMN05421770_102295</name>
</gene>
<sequence length="895" mass="99983">MDSAVESSVLQGPGELSSFRKLSLRLVGLPALVCLLPALAVWMRGGLRLSHSYLWHFQSHSLFALHFFSDLAIFVSYLFIAAILLLRLRREWSRLRANWVVPFFVLFLAACAFTQVVDMLELWRPFLWVAGALKLVTAVASIITVATLPPILMKLHRVLESSDRSRLNAERFRAAAESSLDAFYILDSVRDDAGQIVDFRFVYLNDNGARMTTYDRDSLLGKYICEVIPVNRTGGFFDHYKQVVETGVPMDYEFPISSPETTCNWMSSRVVRVGDGVALTCRDISARKEAERELHNNLDTLRVSESEHRSFSDRLQLANQVAQVGVWEWDLATDHLIWDDTMTQLYGIESLPVIEYDRWRQMVHPSDRPEVESVLKSVISNGKSASVDFRMFRADGAVRYISSSQGVVRDPSGRVTRVVGVNVDVTDRRVANARISHLAHHDALTGLPNRELLQDRLRVCLDRSKRFKTRLGVLVIDIDHFKKTNDHLGHRQGDEVLKIAATRLKAQFRSVDTVGRLGGDEFVAVLPDLQSVQDARRLGQKALVALHEPITIAGQEIRITASIGIATFPDGGMDPDLLLHNADTAMYFAKSAGRNNLQIFTEELDDAAARKNRMEDALRLGIANGEFELFYQPQVSLQNHTVTGVEALIRWNSATLGVVLPLEFIPLAEETGLIVAIGEWALKTACNDAIKIQRMVDHPVTMAVNLSPRQFEQDNLSQRIELILAESGLAPSLLEIELTENMLVSDTSDALAILNRIRNLGVRLSIDDFGTGFSSMSYIVKFAIDRLKIDRSFISASVNDLSCRTVTKAIIGLARDLKIEVVAEGVEDEEQRAFLARLGCDDGQGYLFSRPRTIAELPATLRGLEEKAARHRLGGLPKAWPAGPFLIDTEPSRTA</sequence>
<dbReference type="SUPFAM" id="SSF141868">
    <property type="entry name" value="EAL domain-like"/>
    <property type="match status" value="1"/>
</dbReference>
<dbReference type="AlphaFoldDB" id="A0A239HB40"/>
<evidence type="ECO:0000259" key="4">
    <source>
        <dbReference type="PROSITE" id="PS50883"/>
    </source>
</evidence>
<feature type="transmembrane region" description="Helical" evidence="1">
    <location>
        <begin position="63"/>
        <end position="86"/>
    </location>
</feature>
<evidence type="ECO:0000256" key="1">
    <source>
        <dbReference type="SAM" id="Phobius"/>
    </source>
</evidence>
<dbReference type="SMART" id="SM00052">
    <property type="entry name" value="EAL"/>
    <property type="match status" value="1"/>
</dbReference>
<dbReference type="Pfam" id="PF08448">
    <property type="entry name" value="PAS_4"/>
    <property type="match status" value="1"/>
</dbReference>
<name>A0A239HB40_9BACT</name>
<dbReference type="InterPro" id="IPR029787">
    <property type="entry name" value="Nucleotide_cyclase"/>
</dbReference>
<organism evidence="6 7">
    <name type="scientific">Granulicella rosea</name>
    <dbReference type="NCBI Taxonomy" id="474952"/>
    <lineage>
        <taxon>Bacteria</taxon>
        <taxon>Pseudomonadati</taxon>
        <taxon>Acidobacteriota</taxon>
        <taxon>Terriglobia</taxon>
        <taxon>Terriglobales</taxon>
        <taxon>Acidobacteriaceae</taxon>
        <taxon>Granulicella</taxon>
    </lineage>
</organism>
<dbReference type="InterPro" id="IPR043128">
    <property type="entry name" value="Rev_trsase/Diguanyl_cyclase"/>
</dbReference>
<protein>
    <submittedName>
        <fullName evidence="6">PAS domain S-box-containing protein/diguanylate cyclase (GGDEF) domain-containing protein</fullName>
    </submittedName>
</protein>
<reference evidence="6 7" key="1">
    <citation type="submission" date="2017-06" db="EMBL/GenBank/DDBJ databases">
        <authorList>
            <person name="Kim H.J."/>
            <person name="Triplett B.A."/>
        </authorList>
    </citation>
    <scope>NUCLEOTIDE SEQUENCE [LARGE SCALE GENOMIC DNA]</scope>
    <source>
        <strain evidence="6 7">DSM 18704</strain>
    </source>
</reference>
<dbReference type="CDD" id="cd00130">
    <property type="entry name" value="PAS"/>
    <property type="match status" value="1"/>
</dbReference>
<dbReference type="PROSITE" id="PS50112">
    <property type="entry name" value="PAS"/>
    <property type="match status" value="1"/>
</dbReference>
<dbReference type="Gene3D" id="3.30.450.20">
    <property type="entry name" value="PAS domain"/>
    <property type="match status" value="2"/>
</dbReference>
<dbReference type="InterPro" id="IPR001633">
    <property type="entry name" value="EAL_dom"/>
</dbReference>
<dbReference type="OrthoDB" id="101222at2"/>
<dbReference type="Pfam" id="PF00990">
    <property type="entry name" value="GGDEF"/>
    <property type="match status" value="1"/>
</dbReference>
<dbReference type="PANTHER" id="PTHR44757">
    <property type="entry name" value="DIGUANYLATE CYCLASE DGCP"/>
    <property type="match status" value="1"/>
</dbReference>
<dbReference type="Pfam" id="PF00563">
    <property type="entry name" value="EAL"/>
    <property type="match status" value="1"/>
</dbReference>
<accession>A0A239HB40</accession>
<proteinExistence type="predicted"/>
<dbReference type="SUPFAM" id="SSF55785">
    <property type="entry name" value="PYP-like sensor domain (PAS domain)"/>
    <property type="match status" value="2"/>
</dbReference>
<dbReference type="Gene3D" id="3.20.20.450">
    <property type="entry name" value="EAL domain"/>
    <property type="match status" value="1"/>
</dbReference>
<dbReference type="InterPro" id="IPR013655">
    <property type="entry name" value="PAS_fold_3"/>
</dbReference>
<evidence type="ECO:0000313" key="7">
    <source>
        <dbReference type="Proteomes" id="UP000198356"/>
    </source>
</evidence>
<dbReference type="SUPFAM" id="SSF55073">
    <property type="entry name" value="Nucleotide cyclase"/>
    <property type="match status" value="1"/>
</dbReference>
<feature type="domain" description="GGDEF" evidence="5">
    <location>
        <begin position="469"/>
        <end position="602"/>
    </location>
</feature>
<dbReference type="CDD" id="cd01948">
    <property type="entry name" value="EAL"/>
    <property type="match status" value="1"/>
</dbReference>
<dbReference type="InterPro" id="IPR035919">
    <property type="entry name" value="EAL_sf"/>
</dbReference>
<dbReference type="PROSITE" id="PS50883">
    <property type="entry name" value="EAL"/>
    <property type="match status" value="1"/>
</dbReference>
<dbReference type="SMART" id="SM00267">
    <property type="entry name" value="GGDEF"/>
    <property type="match status" value="1"/>
</dbReference>
<dbReference type="Pfam" id="PF08447">
    <property type="entry name" value="PAS_3"/>
    <property type="match status" value="1"/>
</dbReference>
<dbReference type="CDD" id="cd01949">
    <property type="entry name" value="GGDEF"/>
    <property type="match status" value="1"/>
</dbReference>
<dbReference type="PROSITE" id="PS50113">
    <property type="entry name" value="PAC"/>
    <property type="match status" value="1"/>
</dbReference>
<dbReference type="InterPro" id="IPR000700">
    <property type="entry name" value="PAS-assoc_C"/>
</dbReference>
<evidence type="ECO:0000259" key="2">
    <source>
        <dbReference type="PROSITE" id="PS50112"/>
    </source>
</evidence>
<evidence type="ECO:0000313" key="6">
    <source>
        <dbReference type="EMBL" id="SNS78013.1"/>
    </source>
</evidence>
<dbReference type="NCBIfam" id="TIGR00229">
    <property type="entry name" value="sensory_box"/>
    <property type="match status" value="2"/>
</dbReference>
<dbReference type="InterPro" id="IPR000014">
    <property type="entry name" value="PAS"/>
</dbReference>
<feature type="transmembrane region" description="Helical" evidence="1">
    <location>
        <begin position="98"/>
        <end position="120"/>
    </location>
</feature>
<feature type="transmembrane region" description="Helical" evidence="1">
    <location>
        <begin position="22"/>
        <end position="43"/>
    </location>
</feature>
<dbReference type="InterPro" id="IPR013656">
    <property type="entry name" value="PAS_4"/>
</dbReference>
<dbReference type="InterPro" id="IPR000160">
    <property type="entry name" value="GGDEF_dom"/>
</dbReference>
<keyword evidence="1" id="KW-1133">Transmembrane helix</keyword>
<feature type="domain" description="PAS" evidence="2">
    <location>
        <begin position="311"/>
        <end position="382"/>
    </location>
</feature>
<dbReference type="Gene3D" id="2.10.70.100">
    <property type="match status" value="1"/>
</dbReference>
<dbReference type="Proteomes" id="UP000198356">
    <property type="component" value="Unassembled WGS sequence"/>
</dbReference>
<dbReference type="SMART" id="SM00091">
    <property type="entry name" value="PAS"/>
    <property type="match status" value="2"/>
</dbReference>